<evidence type="ECO:0000313" key="3">
    <source>
        <dbReference type="EMBL" id="JAS47189.1"/>
    </source>
</evidence>
<gene>
    <name evidence="3" type="ORF">g.38885</name>
</gene>
<protein>
    <recommendedName>
        <fullName evidence="2">RNase H type-1 domain-containing protein</fullName>
    </recommendedName>
</protein>
<dbReference type="PANTHER" id="PTHR10642:SF25">
    <property type="entry name" value="RNASE H TYPE-1 DOMAIN-CONTAINING PROTEIN"/>
    <property type="match status" value="1"/>
</dbReference>
<dbReference type="CDD" id="cd09276">
    <property type="entry name" value="Rnase_HI_RT_non_LTR"/>
    <property type="match status" value="1"/>
</dbReference>
<reference evidence="3" key="1">
    <citation type="submission" date="2015-11" db="EMBL/GenBank/DDBJ databases">
        <title>De novo transcriptome assembly of four potential Pierce s Disease insect vectors from Arizona vineyards.</title>
        <authorList>
            <person name="Tassone E.E."/>
        </authorList>
    </citation>
    <scope>NUCLEOTIDE SEQUENCE</scope>
</reference>
<comment type="similarity">
    <text evidence="1">Belongs to the RNase H family.</text>
</comment>
<proteinExistence type="inferred from homology"/>
<dbReference type="InterPro" id="IPR002156">
    <property type="entry name" value="RNaseH_domain"/>
</dbReference>
<dbReference type="GO" id="GO:0043137">
    <property type="term" value="P:DNA replication, removal of RNA primer"/>
    <property type="evidence" value="ECO:0007669"/>
    <property type="project" value="TreeGrafter"/>
</dbReference>
<feature type="non-terminal residue" evidence="3">
    <location>
        <position position="346"/>
    </location>
</feature>
<feature type="domain" description="RNase H type-1" evidence="2">
    <location>
        <begin position="86"/>
        <end position="214"/>
    </location>
</feature>
<feature type="non-terminal residue" evidence="3">
    <location>
        <position position="1"/>
    </location>
</feature>
<dbReference type="PROSITE" id="PS50879">
    <property type="entry name" value="RNASE_H_1"/>
    <property type="match status" value="1"/>
</dbReference>
<dbReference type="AlphaFoldDB" id="A0A1B6FAB9"/>
<dbReference type="PANTHER" id="PTHR10642">
    <property type="entry name" value="RIBONUCLEASE H1"/>
    <property type="match status" value="1"/>
</dbReference>
<dbReference type="GO" id="GO:0004523">
    <property type="term" value="F:RNA-DNA hybrid ribonuclease activity"/>
    <property type="evidence" value="ECO:0007669"/>
    <property type="project" value="InterPro"/>
</dbReference>
<dbReference type="InterPro" id="IPR036397">
    <property type="entry name" value="RNaseH_sf"/>
</dbReference>
<sequence length="346" mass="39487">LEVLLNLTPLHLVVEEAAKAASLRMVKNGAVGHKSHRDLPMFGQDHLLDLPRDFMIRKHNFEIRFHTELSTKKEWGRGGTPSLYSKENEIMWYTDGSKTAEGTGAGVYGPRTKYSEPLGMAPSIFQAEVHAIERCVHMNLNRGYRNKKITIHSDSQAAIKALSSPIVNSKIVWNCRNSLNELGKQNKVKLNWVPGHQDVLGNEEADRLAKRGSSTPFIGPEPSFGLTDAFFKQELKRESYQKWKDFWVNLPGLRQAKAALGSFSRKRTERCMKLSRNKLRILTGVVTGHCRLRGHLFKLGLERERNCRFCQEEVETPIHLLTECYAIMRRRVKCLGFHQAQVEELP</sequence>
<organism evidence="3">
    <name type="scientific">Cuerna arida</name>
    <dbReference type="NCBI Taxonomy" id="1464854"/>
    <lineage>
        <taxon>Eukaryota</taxon>
        <taxon>Metazoa</taxon>
        <taxon>Ecdysozoa</taxon>
        <taxon>Arthropoda</taxon>
        <taxon>Hexapoda</taxon>
        <taxon>Insecta</taxon>
        <taxon>Pterygota</taxon>
        <taxon>Neoptera</taxon>
        <taxon>Paraneoptera</taxon>
        <taxon>Hemiptera</taxon>
        <taxon>Auchenorrhyncha</taxon>
        <taxon>Membracoidea</taxon>
        <taxon>Cicadellidae</taxon>
        <taxon>Cicadellinae</taxon>
        <taxon>Proconiini</taxon>
        <taxon>Cuerna</taxon>
    </lineage>
</organism>
<accession>A0A1B6FAB9</accession>
<evidence type="ECO:0000259" key="2">
    <source>
        <dbReference type="PROSITE" id="PS50879"/>
    </source>
</evidence>
<dbReference type="Pfam" id="PF00075">
    <property type="entry name" value="RNase_H"/>
    <property type="match status" value="1"/>
</dbReference>
<dbReference type="GO" id="GO:0003676">
    <property type="term" value="F:nucleic acid binding"/>
    <property type="evidence" value="ECO:0007669"/>
    <property type="project" value="InterPro"/>
</dbReference>
<dbReference type="InterPro" id="IPR012337">
    <property type="entry name" value="RNaseH-like_sf"/>
</dbReference>
<dbReference type="Gene3D" id="3.30.420.10">
    <property type="entry name" value="Ribonuclease H-like superfamily/Ribonuclease H"/>
    <property type="match status" value="1"/>
</dbReference>
<dbReference type="EMBL" id="GECZ01022580">
    <property type="protein sequence ID" value="JAS47189.1"/>
    <property type="molecule type" value="Transcribed_RNA"/>
</dbReference>
<evidence type="ECO:0000256" key="1">
    <source>
        <dbReference type="ARBA" id="ARBA00005300"/>
    </source>
</evidence>
<name>A0A1B6FAB9_9HEMI</name>
<dbReference type="SUPFAM" id="SSF53098">
    <property type="entry name" value="Ribonuclease H-like"/>
    <property type="match status" value="1"/>
</dbReference>
<dbReference type="InterPro" id="IPR050092">
    <property type="entry name" value="RNase_H"/>
</dbReference>